<reference evidence="1 2" key="1">
    <citation type="journal article" date="2014" name="Genome Biol. Evol.">
        <title>The secreted proteins of Achlya hypogyna and Thraustotheca clavata identify the ancestral oomycete secretome and reveal gene acquisitions by horizontal gene transfer.</title>
        <authorList>
            <person name="Misner I."/>
            <person name="Blouin N."/>
            <person name="Leonard G."/>
            <person name="Richards T.A."/>
            <person name="Lane C.E."/>
        </authorList>
    </citation>
    <scope>NUCLEOTIDE SEQUENCE [LARGE SCALE GENOMIC DNA]</scope>
    <source>
        <strain evidence="1 2">ATCC 48635</strain>
    </source>
</reference>
<sequence length="1128" mass="126238">MPALPQWQRVPKAVLACLILGAVWIMLADWNLAKNTATYETRLREVNKVITLKSNYTTGSFKPRNIRFLTLADDRRGEICALAAAVYQQGSVLEVMGWDGSDTFFDGTTCGERCKTPEDATFRFGQEKKLYWLLHYFENKPDLHDDDLVLFTDAWDVILNGDSASLKELFLRQTNHERGVIFNGEPSCGDSFTLPSAYGDKLRDHNWRVKLEKDQQPRLVNGRAMCSAIAAKTLSTTLIPGPNWSLGSGGILGDVRSIRAFLRKVHAVRREQEEAYAKDPEKSFLFEGDQILFQLAYLQSPEINAKVDASGEIFFVLSFLVADGDFDDFSPSDGCTSRYMAHGKASRFAWNQVAPVFFHFPGDFKKMYGSCSKPTSAYRKALGAGQYFVDVDRSRRVPVSDPTTLEWKEPVKEAEGTFKPRKIRFLTLADDPRGEVCQLAASIYQQGNVLEVMGWNYSDKFFDGTSCGARCHTPPGNTNFRFGQEKKIYWLLHYFENKPDLHDDDLVLFTDAWDVIVNGDSTTLTSLFLKQTNHNRGVIFNGEPTCGDSFVIWGPYGDKLRNRNWRIQFEKGQTDRGISGNDMCSAIAAKTLSTTLVPGPNWSLGSGGILGDVRSIRAFLRRVHEIREAQEAEYHRSPHSSFLFEGDQILFQLAYLRYPEINAKVDASAEIFFVLSYYITAGDFNEFTPGAGCTPNYMSNGTPSRFAWNQVAPVFFHFPGGYKYMYRSCANPTAAYRQGLGAGQYFVDVDRGVQVPIKSELTAAVAPPTLLSELDLDDAAFVVRKVHIVTLADNPTRKEICPLAASVYSQGHVLDVLGWNYSDTFFDNTTCGPACQANRGNDNRYGQQKKLHWLLHYFERHPNLHDDDLVLFTDAWDVIVNGDTRSLTDLFFQQTGGRRGVIFNGEPSCGDSFGMGGAYGDKLRSKHWPIRLDARQEVRSVSGRDMCYAIAAKTMSSTPTAGPNWSLGSGGILGDVRSARAFLQRVDEVRREQEAEYARAPHASFLFEGDQILFQLVYLRFPEINALVDTAASVFFVLSYNVGDRDFAHFTLASGCTPAYLAGNIGSPLATTGAIPVFFHFPGSSKRHLPQCFAAVERARATTAPRQYFVDVDRNTTVLIRDLCPTYS</sequence>
<dbReference type="AlphaFoldDB" id="A0A1V9ZDH6"/>
<comment type="caution">
    <text evidence="1">The sequence shown here is derived from an EMBL/GenBank/DDBJ whole genome shotgun (WGS) entry which is preliminary data.</text>
</comment>
<name>A0A1V9ZDH6_ACHHY</name>
<dbReference type="Proteomes" id="UP000243579">
    <property type="component" value="Unassembled WGS sequence"/>
</dbReference>
<gene>
    <name evidence="1" type="ORF">ACHHYP_17199</name>
</gene>
<organism evidence="1 2">
    <name type="scientific">Achlya hypogyna</name>
    <name type="common">Oomycete</name>
    <name type="synonym">Protoachlya hypogyna</name>
    <dbReference type="NCBI Taxonomy" id="1202772"/>
    <lineage>
        <taxon>Eukaryota</taxon>
        <taxon>Sar</taxon>
        <taxon>Stramenopiles</taxon>
        <taxon>Oomycota</taxon>
        <taxon>Saprolegniomycetes</taxon>
        <taxon>Saprolegniales</taxon>
        <taxon>Achlyaceae</taxon>
        <taxon>Achlya</taxon>
    </lineage>
</organism>
<proteinExistence type="predicted"/>
<dbReference type="EMBL" id="JNBR01000156">
    <property type="protein sequence ID" value="OQR96036.1"/>
    <property type="molecule type" value="Genomic_DNA"/>
</dbReference>
<dbReference type="OrthoDB" id="69177at2759"/>
<accession>A0A1V9ZDH6</accession>
<evidence type="ECO:0000313" key="2">
    <source>
        <dbReference type="Proteomes" id="UP000243579"/>
    </source>
</evidence>
<protein>
    <submittedName>
        <fullName evidence="1">Uncharacterized protein</fullName>
    </submittedName>
</protein>
<dbReference type="CDD" id="cd22997">
    <property type="entry name" value="GT_LH"/>
    <property type="match status" value="3"/>
</dbReference>
<evidence type="ECO:0000313" key="1">
    <source>
        <dbReference type="EMBL" id="OQR96036.1"/>
    </source>
</evidence>
<keyword evidence="2" id="KW-1185">Reference proteome</keyword>